<feature type="compositionally biased region" description="Polar residues" evidence="1">
    <location>
        <begin position="65"/>
        <end position="83"/>
    </location>
</feature>
<evidence type="ECO:0000313" key="3">
    <source>
        <dbReference type="Proteomes" id="UP000199126"/>
    </source>
</evidence>
<evidence type="ECO:0000256" key="1">
    <source>
        <dbReference type="SAM" id="MobiDB-lite"/>
    </source>
</evidence>
<evidence type="ECO:0000313" key="2">
    <source>
        <dbReference type="EMBL" id="SEP23224.1"/>
    </source>
</evidence>
<organism evidence="2 3">
    <name type="scientific">Halogranum amylolyticum</name>
    <dbReference type="NCBI Taxonomy" id="660520"/>
    <lineage>
        <taxon>Archaea</taxon>
        <taxon>Methanobacteriati</taxon>
        <taxon>Methanobacteriota</taxon>
        <taxon>Stenosarchaea group</taxon>
        <taxon>Halobacteria</taxon>
        <taxon>Halobacteriales</taxon>
        <taxon>Haloferacaceae</taxon>
    </lineage>
</organism>
<feature type="compositionally biased region" description="Low complexity" evidence="1">
    <location>
        <begin position="46"/>
        <end position="64"/>
    </location>
</feature>
<proteinExistence type="predicted"/>
<reference evidence="3" key="1">
    <citation type="submission" date="2016-10" db="EMBL/GenBank/DDBJ databases">
        <authorList>
            <person name="Varghese N."/>
            <person name="Submissions S."/>
        </authorList>
    </citation>
    <scope>NUCLEOTIDE SEQUENCE [LARGE SCALE GENOMIC DNA]</scope>
    <source>
        <strain evidence="3">CGMCC 1.10121</strain>
    </source>
</reference>
<sequence>MSRKVPVEQQCSMPTCEQEATTAVGPGALCDYHSKQLNSDADQVEESASQGASSSAHSISQTEATTNASQELDFQSVEPNTYPTDLVENGARWLLWQYSDDRKVPRNPTWGYSDRDSGYSFVGAKSPEAWFNFETAHNWVEHDDELGLAYYLTSPESNDWDNDEKYSWVDTDEDVPDEPHVGLLDFDDIRDPVSGEVAPAAAELLERVAATFCEWSPSGTGAHALGGFCLPEGVKSLTIDLSSPDWPDAELEIYPGRRYTTVTGDHIPGTATATRDIHGIVEEIIATRPGVLDAARASTPEGRPEELTSEPEMSKDDLADIETTAEMQDVFDAIQHTGPSDITLRSTVTHERCDDSKDLDPSWAQSTSGTRLAQVGDGWVYRKGMHGLDALQVVALEERILTSVTEYPSGEDFWDAVDALRDRGAHIPEFEPESADPVSTLPLEKLDALKDDQRQRAAAAHDIEWPSTGEARDRLRDRLLDAVRHQEQVVIDAPTGLGKSYTTSTEPWLRHADVTGEQPVVHLSPTRDSRDSAAEHSNEAEGVTHAVLRGRKEACPVAHGIHDPTEGEDDNGVVAVTMNRTPASEWFDAVCDGRGVPFSTAHAYLAEHNDQGIELPCSRGDDPCPAIGQWEGLPRTEEGNTAVDVIHATHQFAHVPGLTQSCNVIFDERPDFAVDGEYLTNDRIQRAVAAFLQEVGAPVTTWESFVETARRAYGQSVETDLLREAQATRAMFDYEPDREWYLENPNAHMLAPALVEAVWFALAQGFDENGRAVGTTTHSPPRLDASARDDDNWSRTWVTVVVDEANRVRTVRSVPDLSGARSVVGLDAHPSLPLWQRNTTTDMVPDHVLEAEERRLWRRYERGLRVVQVGDAVRPLASGEYFNPDATRVLLDHLQHHFGDAFDTCITAASVERELEFLMREVGVDDPATMHFGEERSRDDFGDRDVGLVHGSIDPGDDYVINLLAECDLHAQPETVETEDGEQRRAHGREFVGPDADTASDILASVRENHVAQAAGRYARNADDPENQATVFVHSSAMPAGFADYQVAGVEWVATDAQRAIIKALREQESATARELAAATDVSKRHVAKTLSRLLDEERVTCREDVGDHGADVFSAEDGPMSGLVDLTPEEIANNSVWGSNTWSFAITDVELPQVTPARWGDEPSTIRAVSLAAFQEGPPPK</sequence>
<dbReference type="OrthoDB" id="242746at2157"/>
<feature type="region of interest" description="Disordered" evidence="1">
    <location>
        <begin position="974"/>
        <end position="994"/>
    </location>
</feature>
<dbReference type="InterPro" id="IPR036388">
    <property type="entry name" value="WH-like_DNA-bd_sf"/>
</dbReference>
<feature type="region of interest" description="Disordered" evidence="1">
    <location>
        <begin position="1"/>
        <end position="20"/>
    </location>
</feature>
<dbReference type="Gene3D" id="1.10.10.10">
    <property type="entry name" value="Winged helix-like DNA-binding domain superfamily/Winged helix DNA-binding domain"/>
    <property type="match status" value="1"/>
</dbReference>
<feature type="compositionally biased region" description="Polar residues" evidence="1">
    <location>
        <begin position="9"/>
        <end position="20"/>
    </location>
</feature>
<feature type="compositionally biased region" description="Basic and acidic residues" evidence="1">
    <location>
        <begin position="981"/>
        <end position="992"/>
    </location>
</feature>
<dbReference type="RefSeq" id="WP_139246767.1">
    <property type="nucleotide sequence ID" value="NZ_FODV01000024.1"/>
</dbReference>
<feature type="compositionally biased region" description="Basic and acidic residues" evidence="1">
    <location>
        <begin position="525"/>
        <end position="539"/>
    </location>
</feature>
<protein>
    <submittedName>
        <fullName evidence="2">Uncharacterized protein</fullName>
    </submittedName>
</protein>
<feature type="region of interest" description="Disordered" evidence="1">
    <location>
        <begin position="39"/>
        <end position="83"/>
    </location>
</feature>
<dbReference type="Proteomes" id="UP000199126">
    <property type="component" value="Unassembled WGS sequence"/>
</dbReference>
<gene>
    <name evidence="2" type="ORF">SAMN04487948_12438</name>
</gene>
<keyword evidence="3" id="KW-1185">Reference proteome</keyword>
<feature type="region of interest" description="Disordered" evidence="1">
    <location>
        <begin position="523"/>
        <end position="543"/>
    </location>
</feature>
<name>A0A1H8W6E1_9EURY</name>
<dbReference type="InterPro" id="IPR036390">
    <property type="entry name" value="WH_DNA-bd_sf"/>
</dbReference>
<dbReference type="AlphaFoldDB" id="A0A1H8W6E1"/>
<dbReference type="SUPFAM" id="SSF46785">
    <property type="entry name" value="Winged helix' DNA-binding domain"/>
    <property type="match status" value="1"/>
</dbReference>
<accession>A0A1H8W6E1</accession>
<dbReference type="EMBL" id="FODV01000024">
    <property type="protein sequence ID" value="SEP23224.1"/>
    <property type="molecule type" value="Genomic_DNA"/>
</dbReference>